<comment type="caution">
    <text evidence="2">The sequence shown here is derived from an EMBL/GenBank/DDBJ whole genome shotgun (WGS) entry which is preliminary data.</text>
</comment>
<proteinExistence type="predicted"/>
<gene>
    <name evidence="2" type="ORF">CHH64_08385</name>
</gene>
<dbReference type="EMBL" id="NPBV01000010">
    <property type="protein sequence ID" value="PAD21505.1"/>
    <property type="molecule type" value="Genomic_DNA"/>
</dbReference>
<dbReference type="AlphaFoldDB" id="A0A268ABK5"/>
<name>A0A268ABK5_9BACI</name>
<feature type="domain" description="Transglutaminase-like" evidence="1">
    <location>
        <begin position="40"/>
        <end position="146"/>
    </location>
</feature>
<dbReference type="Proteomes" id="UP000216013">
    <property type="component" value="Unassembled WGS sequence"/>
</dbReference>
<accession>A0A268ABK5</accession>
<dbReference type="PANTHER" id="PTHR33490:SF3">
    <property type="entry name" value="CONSERVED INTEGRAL MEMBRANE PROTEIN"/>
    <property type="match status" value="1"/>
</dbReference>
<organism evidence="2 3">
    <name type="scientific">Terribacillus saccharophilus</name>
    <dbReference type="NCBI Taxonomy" id="361277"/>
    <lineage>
        <taxon>Bacteria</taxon>
        <taxon>Bacillati</taxon>
        <taxon>Bacillota</taxon>
        <taxon>Bacilli</taxon>
        <taxon>Bacillales</taxon>
        <taxon>Bacillaceae</taxon>
        <taxon>Terribacillus</taxon>
    </lineage>
</organism>
<dbReference type="InterPro" id="IPR038765">
    <property type="entry name" value="Papain-like_cys_pep_sf"/>
</dbReference>
<dbReference type="Pfam" id="PF01841">
    <property type="entry name" value="Transglut_core"/>
    <property type="match status" value="1"/>
</dbReference>
<reference evidence="2 3" key="1">
    <citation type="submission" date="2017-07" db="EMBL/GenBank/DDBJ databases">
        <title>Isolation and whole genome analysis of endospore-forming bacteria from heroin.</title>
        <authorList>
            <person name="Kalinowski J."/>
            <person name="Ahrens B."/>
            <person name="Al-Dilaimi A."/>
            <person name="Winkler A."/>
            <person name="Wibberg D."/>
            <person name="Schleenbecker U."/>
            <person name="Ruckert C."/>
            <person name="Wolfel R."/>
            <person name="Grass G."/>
        </authorList>
    </citation>
    <scope>NUCLEOTIDE SEQUENCE [LARGE SCALE GENOMIC DNA]</scope>
    <source>
        <strain evidence="2 3">7528</strain>
    </source>
</reference>
<dbReference type="InterPro" id="IPR002931">
    <property type="entry name" value="Transglutaminase-like"/>
</dbReference>
<dbReference type="OrthoDB" id="5296450at2"/>
<dbReference type="SUPFAM" id="SSF54001">
    <property type="entry name" value="Cysteine proteinases"/>
    <property type="match status" value="1"/>
</dbReference>
<dbReference type="PANTHER" id="PTHR33490">
    <property type="entry name" value="BLR5614 PROTEIN-RELATED"/>
    <property type="match status" value="1"/>
</dbReference>
<dbReference type="Gene3D" id="3.10.620.30">
    <property type="match status" value="1"/>
</dbReference>
<evidence type="ECO:0000313" key="2">
    <source>
        <dbReference type="EMBL" id="PAD21505.1"/>
    </source>
</evidence>
<sequence length="210" mass="24224">MHCGEGNTLNLIPEKHSYDDYLIESDVMDFSHPLIKEKIRELISFQMSEIDIVRVVFNYVRDSIAHSWDIQSQRVTCKASEVLTHKEGICYAKSNLLAAMLRSVNIPTGFCYQRLTLFDTPEKGHCIHALNGVYIESLNKWIRLDARGNKPGIQSEFSLDEERLAFRINKQYGEIDYPIIYAAPNAKTIHTLETSKKALNMYRNHLPDFL</sequence>
<evidence type="ECO:0000313" key="3">
    <source>
        <dbReference type="Proteomes" id="UP000216013"/>
    </source>
</evidence>
<protein>
    <submittedName>
        <fullName evidence="2">Transglutaminase</fullName>
    </submittedName>
</protein>
<evidence type="ECO:0000259" key="1">
    <source>
        <dbReference type="Pfam" id="PF01841"/>
    </source>
</evidence>